<gene>
    <name evidence="1" type="ORF">PYX00_009353</name>
</gene>
<accession>A0AAW2HBN2</accession>
<name>A0AAW2HBN2_9NEOP</name>
<sequence>MEIRGLMENDFCLFKKTSFLLNKLHLITSVHWTARVKHLSLRLTGKVKFRESKPSDQSKRIYVLTWK</sequence>
<comment type="caution">
    <text evidence="1">The sequence shown here is derived from an EMBL/GenBank/DDBJ whole genome shotgun (WGS) entry which is preliminary data.</text>
</comment>
<proteinExistence type="predicted"/>
<dbReference type="AlphaFoldDB" id="A0AAW2HBN2"/>
<organism evidence="1">
    <name type="scientific">Menopon gallinae</name>
    <name type="common">poultry shaft louse</name>
    <dbReference type="NCBI Taxonomy" id="328185"/>
    <lineage>
        <taxon>Eukaryota</taxon>
        <taxon>Metazoa</taxon>
        <taxon>Ecdysozoa</taxon>
        <taxon>Arthropoda</taxon>
        <taxon>Hexapoda</taxon>
        <taxon>Insecta</taxon>
        <taxon>Pterygota</taxon>
        <taxon>Neoptera</taxon>
        <taxon>Paraneoptera</taxon>
        <taxon>Psocodea</taxon>
        <taxon>Troctomorpha</taxon>
        <taxon>Phthiraptera</taxon>
        <taxon>Amblycera</taxon>
        <taxon>Menoponidae</taxon>
        <taxon>Menopon</taxon>
    </lineage>
</organism>
<protein>
    <recommendedName>
        <fullName evidence="2">Ribosomal protein L31</fullName>
    </recommendedName>
</protein>
<dbReference type="EMBL" id="JARGDH010000005">
    <property type="protein sequence ID" value="KAL0266951.1"/>
    <property type="molecule type" value="Genomic_DNA"/>
</dbReference>
<reference evidence="1" key="1">
    <citation type="journal article" date="2024" name="Gigascience">
        <title>Chromosome-level genome of the poultry shaft louse Menopon gallinae provides insight into the host-switching and adaptive evolution of parasitic lice.</title>
        <authorList>
            <person name="Xu Y."/>
            <person name="Ma L."/>
            <person name="Liu S."/>
            <person name="Liang Y."/>
            <person name="Liu Q."/>
            <person name="He Z."/>
            <person name="Tian L."/>
            <person name="Duan Y."/>
            <person name="Cai W."/>
            <person name="Li H."/>
            <person name="Song F."/>
        </authorList>
    </citation>
    <scope>NUCLEOTIDE SEQUENCE</scope>
    <source>
        <strain evidence="1">Cailab_2023a</strain>
    </source>
</reference>
<evidence type="ECO:0008006" key="2">
    <source>
        <dbReference type="Google" id="ProtNLM"/>
    </source>
</evidence>
<evidence type="ECO:0000313" key="1">
    <source>
        <dbReference type="EMBL" id="KAL0266951.1"/>
    </source>
</evidence>